<accession>A0A383CE86</accession>
<gene>
    <name evidence="1" type="ORF">METZ01_LOCUS482869</name>
</gene>
<evidence type="ECO:0000313" key="1">
    <source>
        <dbReference type="EMBL" id="SVE30015.1"/>
    </source>
</evidence>
<sequence length="37" mass="4135">MACYPEHNARRWSDVDIDGAGPTVALRREMEGVFRAG</sequence>
<dbReference type="EMBL" id="UINC01207777">
    <property type="protein sequence ID" value="SVE30015.1"/>
    <property type="molecule type" value="Genomic_DNA"/>
</dbReference>
<name>A0A383CE86_9ZZZZ</name>
<proteinExistence type="predicted"/>
<organism evidence="1">
    <name type="scientific">marine metagenome</name>
    <dbReference type="NCBI Taxonomy" id="408172"/>
    <lineage>
        <taxon>unclassified sequences</taxon>
        <taxon>metagenomes</taxon>
        <taxon>ecological metagenomes</taxon>
    </lineage>
</organism>
<dbReference type="AlphaFoldDB" id="A0A383CE86"/>
<protein>
    <submittedName>
        <fullName evidence="1">Uncharacterized protein</fullName>
    </submittedName>
</protein>
<reference evidence="1" key="1">
    <citation type="submission" date="2018-05" db="EMBL/GenBank/DDBJ databases">
        <authorList>
            <person name="Lanie J.A."/>
            <person name="Ng W.-L."/>
            <person name="Kazmierczak K.M."/>
            <person name="Andrzejewski T.M."/>
            <person name="Davidsen T.M."/>
            <person name="Wayne K.J."/>
            <person name="Tettelin H."/>
            <person name="Glass J.I."/>
            <person name="Rusch D."/>
            <person name="Podicherti R."/>
            <person name="Tsui H.-C.T."/>
            <person name="Winkler M.E."/>
        </authorList>
    </citation>
    <scope>NUCLEOTIDE SEQUENCE</scope>
</reference>